<dbReference type="Gene3D" id="1.20.1280.50">
    <property type="match status" value="1"/>
</dbReference>
<evidence type="ECO:0000259" key="1">
    <source>
        <dbReference type="SMART" id="SM00256"/>
    </source>
</evidence>
<dbReference type="PANTHER" id="PTHR31672">
    <property type="entry name" value="BNACNNG10540D PROTEIN"/>
    <property type="match status" value="1"/>
</dbReference>
<protein>
    <recommendedName>
        <fullName evidence="1">F-box domain-containing protein</fullName>
    </recommendedName>
</protein>
<reference evidence="2" key="2">
    <citation type="submission" date="2021-01" db="UniProtKB">
        <authorList>
            <consortium name="EnsemblPlants"/>
        </authorList>
    </citation>
    <scope>IDENTIFICATION</scope>
</reference>
<feature type="domain" description="F-box" evidence="1">
    <location>
        <begin position="11"/>
        <end position="50"/>
    </location>
</feature>
<dbReference type="InterPro" id="IPR001810">
    <property type="entry name" value="F-box_dom"/>
</dbReference>
<dbReference type="InterPro" id="IPR050796">
    <property type="entry name" value="SCF_F-box_component"/>
</dbReference>
<dbReference type="AlphaFoldDB" id="A0A7N2M3M2"/>
<dbReference type="InterPro" id="IPR036047">
    <property type="entry name" value="F-box-like_dom_sf"/>
</dbReference>
<keyword evidence="3" id="KW-1185">Reference proteome</keyword>
<evidence type="ECO:0000313" key="3">
    <source>
        <dbReference type="Proteomes" id="UP000594261"/>
    </source>
</evidence>
<dbReference type="Gramene" id="QL07p009257:mrna">
    <property type="protein sequence ID" value="QL07p009257:mrna"/>
    <property type="gene ID" value="QL07p009257"/>
</dbReference>
<accession>A0A7N2M3M2</accession>
<dbReference type="CDD" id="cd22157">
    <property type="entry name" value="F-box_AtFBW1-like"/>
    <property type="match status" value="1"/>
</dbReference>
<dbReference type="EnsemblPlants" id="QL07p009257:mrna">
    <property type="protein sequence ID" value="QL07p009257:mrna"/>
    <property type="gene ID" value="QL07p009257"/>
</dbReference>
<dbReference type="EMBL" id="LRBV02000007">
    <property type="status" value="NOT_ANNOTATED_CDS"/>
    <property type="molecule type" value="Genomic_DNA"/>
</dbReference>
<dbReference type="PANTHER" id="PTHR31672:SF13">
    <property type="entry name" value="F-BOX PROTEIN CPR30-LIKE"/>
    <property type="match status" value="1"/>
</dbReference>
<dbReference type="Proteomes" id="UP000594261">
    <property type="component" value="Chromosome 7"/>
</dbReference>
<dbReference type="InParanoid" id="A0A7N2M3M2"/>
<name>A0A7N2M3M2_QUELO</name>
<proteinExistence type="predicted"/>
<dbReference type="SUPFAM" id="SSF81383">
    <property type="entry name" value="F-box domain"/>
    <property type="match status" value="1"/>
</dbReference>
<organism evidence="2 3">
    <name type="scientific">Quercus lobata</name>
    <name type="common">Valley oak</name>
    <dbReference type="NCBI Taxonomy" id="97700"/>
    <lineage>
        <taxon>Eukaryota</taxon>
        <taxon>Viridiplantae</taxon>
        <taxon>Streptophyta</taxon>
        <taxon>Embryophyta</taxon>
        <taxon>Tracheophyta</taxon>
        <taxon>Spermatophyta</taxon>
        <taxon>Magnoliopsida</taxon>
        <taxon>eudicotyledons</taxon>
        <taxon>Gunneridae</taxon>
        <taxon>Pentapetalae</taxon>
        <taxon>rosids</taxon>
        <taxon>fabids</taxon>
        <taxon>Fagales</taxon>
        <taxon>Fagaceae</taxon>
        <taxon>Quercus</taxon>
    </lineage>
</organism>
<reference evidence="2 3" key="1">
    <citation type="journal article" date="2016" name="G3 (Bethesda)">
        <title>First Draft Assembly and Annotation of the Genome of a California Endemic Oak Quercus lobata Nee (Fagaceae).</title>
        <authorList>
            <person name="Sork V.L."/>
            <person name="Fitz-Gibbon S.T."/>
            <person name="Puiu D."/>
            <person name="Crepeau M."/>
            <person name="Gugger P.F."/>
            <person name="Sherman R."/>
            <person name="Stevens K."/>
            <person name="Langley C.H."/>
            <person name="Pellegrini M."/>
            <person name="Salzberg S.L."/>
        </authorList>
    </citation>
    <scope>NUCLEOTIDE SEQUENCE [LARGE SCALE GENOMIC DNA]</scope>
    <source>
        <strain evidence="2 3">cv. SW786</strain>
    </source>
</reference>
<evidence type="ECO:0000313" key="2">
    <source>
        <dbReference type="EnsemblPlants" id="QL07p009257:mrna"/>
    </source>
</evidence>
<dbReference type="SMART" id="SM00256">
    <property type="entry name" value="FBOX"/>
    <property type="match status" value="1"/>
</dbReference>
<sequence length="302" mass="34607">MSRPTEKRLPVPDDVVFDILTWLPVKSLIRFRCVSKSWYSTITNPIFITTHLNLNKAKESLSTDNNNNNNNNGYLLYTNVPKDFSSSHELCTAVYNTDHTLTQISAFQIPFSGFNVVSFCNGMFCLDCLTDHGDHIICLWNPSIRKFKTLAPFRLIDYVDSGTLRLESVTLGLAYNSQNNDFKILRLACFYDIIEKFVINWFRIEAEIYTSSTDSWRKEYGVAESWTWTKKCITMNSFYSCYGCTDNGEILMKNANGLVSFDPENHQNIFAIEDARWADYTANSMESLVLLDGGNSVSEYKD</sequence>
<dbReference type="Pfam" id="PF00646">
    <property type="entry name" value="F-box"/>
    <property type="match status" value="1"/>
</dbReference>